<dbReference type="EMBL" id="PVTI01000051">
    <property type="protein sequence ID" value="PRY48357.1"/>
    <property type="molecule type" value="Genomic_DNA"/>
</dbReference>
<keyword evidence="6" id="KW-0813">Transport</keyword>
<accession>A0A2T0TRR8</accession>
<dbReference type="GO" id="GO:0140359">
    <property type="term" value="F:ABC-type transporter activity"/>
    <property type="evidence" value="ECO:0007669"/>
    <property type="project" value="InterPro"/>
</dbReference>
<evidence type="ECO:0000313" key="8">
    <source>
        <dbReference type="EMBL" id="PRY48357.1"/>
    </source>
</evidence>
<proteinExistence type="inferred from homology"/>
<dbReference type="GO" id="GO:0043190">
    <property type="term" value="C:ATP-binding cassette (ABC) transporter complex"/>
    <property type="evidence" value="ECO:0007669"/>
    <property type="project" value="InterPro"/>
</dbReference>
<keyword evidence="4 6" id="KW-0472">Membrane</keyword>
<organism evidence="8 9">
    <name type="scientific">Knoellia remsis</name>
    <dbReference type="NCBI Taxonomy" id="407159"/>
    <lineage>
        <taxon>Bacteria</taxon>
        <taxon>Bacillati</taxon>
        <taxon>Actinomycetota</taxon>
        <taxon>Actinomycetes</taxon>
        <taxon>Micrococcales</taxon>
        <taxon>Intrasporangiaceae</taxon>
        <taxon>Knoellia</taxon>
    </lineage>
</organism>
<feature type="transmembrane region" description="Helical" evidence="6">
    <location>
        <begin position="203"/>
        <end position="223"/>
    </location>
</feature>
<dbReference type="RefSeq" id="WP_218279303.1">
    <property type="nucleotide sequence ID" value="NZ_PVTI01000051.1"/>
</dbReference>
<feature type="transmembrane region" description="Helical" evidence="6">
    <location>
        <begin position="52"/>
        <end position="74"/>
    </location>
</feature>
<dbReference type="InterPro" id="IPR013525">
    <property type="entry name" value="ABC2_TM"/>
</dbReference>
<dbReference type="PANTHER" id="PTHR43229:SF2">
    <property type="entry name" value="NODULATION PROTEIN J"/>
    <property type="match status" value="1"/>
</dbReference>
<evidence type="ECO:0000256" key="1">
    <source>
        <dbReference type="ARBA" id="ARBA00004141"/>
    </source>
</evidence>
<dbReference type="PIRSF" id="PIRSF006648">
    <property type="entry name" value="DrrB"/>
    <property type="match status" value="1"/>
</dbReference>
<comment type="caution">
    <text evidence="8">The sequence shown here is derived from an EMBL/GenBank/DDBJ whole genome shotgun (WGS) entry which is preliminary data.</text>
</comment>
<keyword evidence="3 6" id="KW-1133">Transmembrane helix</keyword>
<feature type="transmembrane region" description="Helical" evidence="6">
    <location>
        <begin position="86"/>
        <end position="106"/>
    </location>
</feature>
<reference evidence="8 9" key="1">
    <citation type="submission" date="2018-03" db="EMBL/GenBank/DDBJ databases">
        <title>Genomic Encyclopedia of Archaeal and Bacterial Type Strains, Phase II (KMG-II): from individual species to whole genera.</title>
        <authorList>
            <person name="Goeker M."/>
        </authorList>
    </citation>
    <scope>NUCLEOTIDE SEQUENCE [LARGE SCALE GENOMIC DNA]</scope>
    <source>
        <strain evidence="8 9">ATCC BAA-1496</strain>
    </source>
</reference>
<evidence type="ECO:0000256" key="6">
    <source>
        <dbReference type="RuleBase" id="RU361157"/>
    </source>
</evidence>
<dbReference type="Proteomes" id="UP000237822">
    <property type="component" value="Unassembled WGS sequence"/>
</dbReference>
<dbReference type="GO" id="GO:0046677">
    <property type="term" value="P:response to antibiotic"/>
    <property type="evidence" value="ECO:0007669"/>
    <property type="project" value="UniProtKB-KW"/>
</dbReference>
<evidence type="ECO:0000259" key="7">
    <source>
        <dbReference type="PROSITE" id="PS51012"/>
    </source>
</evidence>
<keyword evidence="9" id="KW-1185">Reference proteome</keyword>
<dbReference type="PROSITE" id="PS51012">
    <property type="entry name" value="ABC_TM2"/>
    <property type="match status" value="1"/>
</dbReference>
<dbReference type="Pfam" id="PF01061">
    <property type="entry name" value="ABC2_membrane"/>
    <property type="match status" value="1"/>
</dbReference>
<dbReference type="PRINTS" id="PR00164">
    <property type="entry name" value="ABC2TRNSPORT"/>
</dbReference>
<feature type="transmembrane region" description="Helical" evidence="6">
    <location>
        <begin position="143"/>
        <end position="165"/>
    </location>
</feature>
<dbReference type="InterPro" id="IPR051784">
    <property type="entry name" value="Nod_factor_ABC_transporter"/>
</dbReference>
<dbReference type="InterPro" id="IPR047817">
    <property type="entry name" value="ABC2_TM_bact-type"/>
</dbReference>
<evidence type="ECO:0000313" key="9">
    <source>
        <dbReference type="Proteomes" id="UP000237822"/>
    </source>
</evidence>
<protein>
    <recommendedName>
        <fullName evidence="6">Transport permease protein</fullName>
    </recommendedName>
</protein>
<evidence type="ECO:0000256" key="2">
    <source>
        <dbReference type="ARBA" id="ARBA00022692"/>
    </source>
</evidence>
<dbReference type="PANTHER" id="PTHR43229">
    <property type="entry name" value="NODULATION PROTEIN J"/>
    <property type="match status" value="1"/>
</dbReference>
<feature type="transmembrane region" description="Helical" evidence="6">
    <location>
        <begin position="257"/>
        <end position="277"/>
    </location>
</feature>
<dbReference type="InterPro" id="IPR000412">
    <property type="entry name" value="ABC_2_transport"/>
</dbReference>
<feature type="domain" description="ABC transmembrane type-2" evidence="7">
    <location>
        <begin position="50"/>
        <end position="283"/>
    </location>
</feature>
<comment type="subcellular location">
    <subcellularLocation>
        <location evidence="6">Cell membrane</location>
        <topology evidence="6">Multi-pass membrane protein</topology>
    </subcellularLocation>
    <subcellularLocation>
        <location evidence="1">Membrane</location>
        <topology evidence="1">Multi-pass membrane protein</topology>
    </subcellularLocation>
</comment>
<keyword evidence="5" id="KW-0046">Antibiotic resistance</keyword>
<name>A0A2T0TRR8_9MICO</name>
<sequence length="286" mass="30685">MATTDTGAHTAYGEGPAYGDSPAYGRLSIAQGMVRQADYWWTAYKRTWRGGVISSFVAPLFYVLAMGVLLGGFIDVDPARLEGATSYLAFIVPGLVATHAMTLAIGETTYPVMGGIKWHKTYYAQLATPLTARDIVNAHLMFVLARVASACAVFLLVLAPFGVFATWWGPVAAFFVVVLVGMAFATVVFGISTRLRDEAAFGLVFRLGVVPMSLFSGAFFPVANLGDVLSKVAQAVPLWHGVNLTRMLCLDTLDGPVALLNVTVLVAITVAGWLWAIQGLERRLSD</sequence>
<evidence type="ECO:0000256" key="4">
    <source>
        <dbReference type="ARBA" id="ARBA00023136"/>
    </source>
</evidence>
<keyword evidence="6" id="KW-1003">Cell membrane</keyword>
<evidence type="ECO:0000256" key="5">
    <source>
        <dbReference type="ARBA" id="ARBA00023251"/>
    </source>
</evidence>
<dbReference type="AlphaFoldDB" id="A0A2T0TRR8"/>
<gene>
    <name evidence="8" type="ORF">BCF74_1514</name>
</gene>
<feature type="transmembrane region" description="Helical" evidence="6">
    <location>
        <begin position="171"/>
        <end position="191"/>
    </location>
</feature>
<keyword evidence="2 6" id="KW-0812">Transmembrane</keyword>
<evidence type="ECO:0000256" key="3">
    <source>
        <dbReference type="ARBA" id="ARBA00022989"/>
    </source>
</evidence>
<comment type="similarity">
    <text evidence="6">Belongs to the ABC-2 integral membrane protein family.</text>
</comment>